<accession>A0ABQ9UTX9</accession>
<name>A0ABQ9UTX9_SAGOE</name>
<gene>
    <name evidence="2" type="ORF">P7K49_021891</name>
</gene>
<evidence type="ECO:0000313" key="2">
    <source>
        <dbReference type="EMBL" id="KAK2100543.1"/>
    </source>
</evidence>
<dbReference type="EMBL" id="JASSZA010000010">
    <property type="protein sequence ID" value="KAK2100543.1"/>
    <property type="molecule type" value="Genomic_DNA"/>
</dbReference>
<feature type="compositionally biased region" description="Basic and acidic residues" evidence="1">
    <location>
        <begin position="109"/>
        <end position="125"/>
    </location>
</feature>
<dbReference type="InterPro" id="IPR029064">
    <property type="entry name" value="Ribosomal_eL30-like_sf"/>
</dbReference>
<dbReference type="Proteomes" id="UP001266305">
    <property type="component" value="Unassembled WGS sequence"/>
</dbReference>
<proteinExistence type="predicted"/>
<dbReference type="SUPFAM" id="SSF55315">
    <property type="entry name" value="L30e-like"/>
    <property type="match status" value="1"/>
</dbReference>
<evidence type="ECO:0000256" key="1">
    <source>
        <dbReference type="SAM" id="MobiDB-lite"/>
    </source>
</evidence>
<evidence type="ECO:0000313" key="3">
    <source>
        <dbReference type="Proteomes" id="UP001266305"/>
    </source>
</evidence>
<sequence length="251" mass="27372">MEEMVIDGCNSCDENDNGGVARDTDGGRDGDKLMTMITMLMKVSNENDSGCYGDNDGNGGCYGDDDANGCYGDDRDDGCYGDDGVMRRMVKCDDELVRGHYGDDDDDGRGDSDDRIADDGGDHGDNNGVNTITTLMNKKAQLVMTAHDGDPVELAVFLPALHRKMGVPDCIIGGRQDWEVQSTRRPESLLPSHRLTQKTKDLWLSRWKLSGPITRADVDKICRHWGGSVLGSKSVAYIAKLEKAKVNELAT</sequence>
<organism evidence="2 3">
    <name type="scientific">Saguinus oedipus</name>
    <name type="common">Cotton-top tamarin</name>
    <name type="synonym">Oedipomidas oedipus</name>
    <dbReference type="NCBI Taxonomy" id="9490"/>
    <lineage>
        <taxon>Eukaryota</taxon>
        <taxon>Metazoa</taxon>
        <taxon>Chordata</taxon>
        <taxon>Craniata</taxon>
        <taxon>Vertebrata</taxon>
        <taxon>Euteleostomi</taxon>
        <taxon>Mammalia</taxon>
        <taxon>Eutheria</taxon>
        <taxon>Euarchontoglires</taxon>
        <taxon>Primates</taxon>
        <taxon>Haplorrhini</taxon>
        <taxon>Platyrrhini</taxon>
        <taxon>Cebidae</taxon>
        <taxon>Callitrichinae</taxon>
        <taxon>Saguinus</taxon>
    </lineage>
</organism>
<keyword evidence="3" id="KW-1185">Reference proteome</keyword>
<protein>
    <submittedName>
        <fullName evidence="2">Uncharacterized protein</fullName>
    </submittedName>
</protein>
<reference evidence="2 3" key="1">
    <citation type="submission" date="2023-05" db="EMBL/GenBank/DDBJ databases">
        <title>B98-5 Cell Line De Novo Hybrid Assembly: An Optical Mapping Approach.</title>
        <authorList>
            <person name="Kananen K."/>
            <person name="Auerbach J.A."/>
            <person name="Kautto E."/>
            <person name="Blachly J.S."/>
        </authorList>
    </citation>
    <scope>NUCLEOTIDE SEQUENCE [LARGE SCALE GENOMIC DNA]</scope>
    <source>
        <strain evidence="2">B95-8</strain>
        <tissue evidence="2">Cell line</tissue>
    </source>
</reference>
<feature type="region of interest" description="Disordered" evidence="1">
    <location>
        <begin position="100"/>
        <end position="128"/>
    </location>
</feature>
<dbReference type="Gene3D" id="3.30.1330.30">
    <property type="match status" value="1"/>
</dbReference>
<comment type="caution">
    <text evidence="2">The sequence shown here is derived from an EMBL/GenBank/DDBJ whole genome shotgun (WGS) entry which is preliminary data.</text>
</comment>